<dbReference type="CDD" id="cd00187">
    <property type="entry name" value="TOP4c"/>
    <property type="match status" value="1"/>
</dbReference>
<name>A0A7U4E9C8_MYCPK</name>
<protein>
    <recommendedName>
        <fullName evidence="3">DNA topoisomerase (ATP-hydrolyzing)</fullName>
        <ecNumber evidence="3">5.6.2.2</ecNumber>
    </recommendedName>
</protein>
<dbReference type="GO" id="GO:0005737">
    <property type="term" value="C:cytoplasm"/>
    <property type="evidence" value="ECO:0007669"/>
    <property type="project" value="TreeGrafter"/>
</dbReference>
<dbReference type="PANTHER" id="PTHR43493">
    <property type="entry name" value="DNA GYRASE/TOPOISOMERASE SUBUNIT A"/>
    <property type="match status" value="1"/>
</dbReference>
<dbReference type="Gene3D" id="3.90.199.10">
    <property type="entry name" value="Topoisomerase II, domain 5"/>
    <property type="match status" value="1"/>
</dbReference>
<dbReference type="PROSITE" id="PS52040">
    <property type="entry name" value="TOPO_IIA"/>
    <property type="match status" value="1"/>
</dbReference>
<gene>
    <name evidence="9" type="primary">gyrA</name>
    <name evidence="9" type="ordered locus">MPUT_0006</name>
</gene>
<dbReference type="KEGG" id="mpf:MPUT_0006"/>
<dbReference type="Gene3D" id="2.120.10.90">
    <property type="entry name" value="DNA gyrase/topoisomerase IV, subunit A, C-terminal"/>
    <property type="match status" value="1"/>
</dbReference>
<proteinExistence type="inferred from homology"/>
<dbReference type="InterPro" id="IPR006691">
    <property type="entry name" value="GyrA/parC_rep"/>
</dbReference>
<dbReference type="SUPFAM" id="SSF101904">
    <property type="entry name" value="GyrA/ParC C-terminal domain-like"/>
    <property type="match status" value="1"/>
</dbReference>
<dbReference type="GO" id="GO:0009330">
    <property type="term" value="C:DNA topoisomerase type II (double strand cut, ATP-hydrolyzing) complex"/>
    <property type="evidence" value="ECO:0007669"/>
    <property type="project" value="TreeGrafter"/>
</dbReference>
<dbReference type="SMART" id="SM00434">
    <property type="entry name" value="TOP4c"/>
    <property type="match status" value="1"/>
</dbReference>
<dbReference type="NCBIfam" id="TIGR01063">
    <property type="entry name" value="gyrA"/>
    <property type="match status" value="1"/>
</dbReference>
<evidence type="ECO:0000256" key="1">
    <source>
        <dbReference type="ARBA" id="ARBA00000185"/>
    </source>
</evidence>
<comment type="similarity">
    <text evidence="2">Belongs to the type II topoisomerase GyrA/ParC subunit family.</text>
</comment>
<keyword evidence="4 7" id="KW-0799">Topoisomerase</keyword>
<dbReference type="InterPro" id="IPR013760">
    <property type="entry name" value="Topo_IIA-like_dom_sf"/>
</dbReference>
<dbReference type="AlphaFoldDB" id="A0A7U4E9C8"/>
<feature type="active site" description="O-(5'-phospho-DNA)-tyrosine intermediate" evidence="7">
    <location>
        <position position="129"/>
    </location>
</feature>
<dbReference type="PANTHER" id="PTHR43493:SF5">
    <property type="entry name" value="DNA GYRASE SUBUNIT A, CHLOROPLASTIC_MITOCHONDRIAL"/>
    <property type="match status" value="1"/>
</dbReference>
<accession>A0A7U4E9C8</accession>
<dbReference type="FunFam" id="3.30.1360.40:FF:000002">
    <property type="entry name" value="DNA gyrase subunit A"/>
    <property type="match status" value="1"/>
</dbReference>
<feature type="domain" description="Topo IIA-type catalytic" evidence="8">
    <location>
        <begin position="41"/>
        <end position="506"/>
    </location>
</feature>
<dbReference type="NCBIfam" id="NF004044">
    <property type="entry name" value="PRK05561.1"/>
    <property type="match status" value="1"/>
</dbReference>
<keyword evidence="6 7" id="KW-0413">Isomerase</keyword>
<reference evidence="9 10" key="1">
    <citation type="journal article" date="2011" name="J. Bacteriol.">
        <title>Genome Sequence of Mycoplasma putrefaciens Type Strain KS1.</title>
        <authorList>
            <person name="Calcutt M.J."/>
            <person name="Foecking M.F."/>
        </authorList>
    </citation>
    <scope>NUCLEOTIDE SEQUENCE [LARGE SCALE GENOMIC DNA]</scope>
    <source>
        <strain evidence="10">ATCC 15718 / NCTC 10155 / C30 KS-1 / KS-1</strain>
    </source>
</reference>
<comment type="catalytic activity">
    <reaction evidence="1 7">
        <text>ATP-dependent breakage, passage and rejoining of double-stranded DNA.</text>
        <dbReference type="EC" id="5.6.2.2"/>
    </reaction>
</comment>
<evidence type="ECO:0000313" key="9">
    <source>
        <dbReference type="EMBL" id="AEM68414.1"/>
    </source>
</evidence>
<evidence type="ECO:0000256" key="6">
    <source>
        <dbReference type="ARBA" id="ARBA00023235"/>
    </source>
</evidence>
<dbReference type="GO" id="GO:0006265">
    <property type="term" value="P:DNA topological change"/>
    <property type="evidence" value="ECO:0007669"/>
    <property type="project" value="UniProtKB-UniRule"/>
</dbReference>
<keyword evidence="5 7" id="KW-0238">DNA-binding</keyword>
<dbReference type="Gene3D" id="1.10.268.10">
    <property type="entry name" value="Topoisomerase, domain 3"/>
    <property type="match status" value="1"/>
</dbReference>
<dbReference type="GO" id="GO:0003677">
    <property type="term" value="F:DNA binding"/>
    <property type="evidence" value="ECO:0007669"/>
    <property type="project" value="UniProtKB-UniRule"/>
</dbReference>
<evidence type="ECO:0000256" key="5">
    <source>
        <dbReference type="ARBA" id="ARBA00023125"/>
    </source>
</evidence>
<dbReference type="Gene3D" id="3.30.1360.40">
    <property type="match status" value="1"/>
</dbReference>
<evidence type="ECO:0000313" key="10">
    <source>
        <dbReference type="Proteomes" id="UP000008907"/>
    </source>
</evidence>
<dbReference type="InterPro" id="IPR050220">
    <property type="entry name" value="Type_II_DNA_Topoisomerases"/>
</dbReference>
<evidence type="ECO:0000259" key="8">
    <source>
        <dbReference type="PROSITE" id="PS52040"/>
    </source>
</evidence>
<dbReference type="SUPFAM" id="SSF56719">
    <property type="entry name" value="Type II DNA topoisomerase"/>
    <property type="match status" value="1"/>
</dbReference>
<organism evidence="9 10">
    <name type="scientific">Mycoplasma putrefaciens (strain ATCC 15718 / NCTC 10155 / C30 KS-1 / KS-1)</name>
    <dbReference type="NCBI Taxonomy" id="743965"/>
    <lineage>
        <taxon>Bacteria</taxon>
        <taxon>Bacillati</taxon>
        <taxon>Mycoplasmatota</taxon>
        <taxon>Mollicutes</taxon>
        <taxon>Mycoplasmataceae</taxon>
        <taxon>Mycoplasma</taxon>
    </lineage>
</organism>
<evidence type="ECO:0000256" key="7">
    <source>
        <dbReference type="PROSITE-ProRule" id="PRU01384"/>
    </source>
</evidence>
<dbReference type="GO" id="GO:0034335">
    <property type="term" value="F:DNA negative supercoiling activity"/>
    <property type="evidence" value="ECO:0007669"/>
    <property type="project" value="UniProtKB-ARBA"/>
</dbReference>
<dbReference type="InterPro" id="IPR013758">
    <property type="entry name" value="Topo_IIA_A/C_ab"/>
</dbReference>
<dbReference type="GO" id="GO:0005524">
    <property type="term" value="F:ATP binding"/>
    <property type="evidence" value="ECO:0007669"/>
    <property type="project" value="InterPro"/>
</dbReference>
<dbReference type="InterPro" id="IPR002205">
    <property type="entry name" value="Topo_IIA_dom_A"/>
</dbReference>
<dbReference type="NCBIfam" id="NF004043">
    <property type="entry name" value="PRK05560.1"/>
    <property type="match status" value="1"/>
</dbReference>
<evidence type="ECO:0000256" key="4">
    <source>
        <dbReference type="ARBA" id="ARBA00023029"/>
    </source>
</evidence>
<dbReference type="Pfam" id="PF00521">
    <property type="entry name" value="DNA_topoisoIV"/>
    <property type="match status" value="1"/>
</dbReference>
<sequence>MDNQNNNQDHYHGKISPIDIAAEVRKDFLEYAMSVIVSRALPDLKDGLKPVHRRIIYAMNDLGITADKPHKKSARIVGEVIGKYHPHGDSAVYESMVRMAQDFSYRYPLIDGHGNFGSIDGDGAAAMRYTEARLAKISNYIIKDIDMETVPFVDNYDASEKEPAYLPGYLPNLLVNGATGIAVGMATSIPPHNLGEVVSALKAYIDNNDISIDEILDNHILGPDFPTGALMTNGQKMRDGYKTGRGGVIIRAKVELEETAKHNRFVITEIPYQVNKSKIIEKIAELVKTKTIIGIADIRDESNYEGIRIVIDLKRDANPDVVLSKLYKFTGLQSSFTINLLSLHNNLPVLLDLKSIIKNYVEFQIQVIIRRSIFEQNKLNKRHHILQALHQVLSNVDEVIEIIKSAKTTEEAKQLLTDRYQFDDEQNKAILEMRLQRLVALEREKIWNEMQSIQERLTYLDKLINNKDEQNHVLKEQLDEIVARYGDQRRTSIIDDKLINIQDEELIPDVKTMILLSEEGYIRRIDPDEFRTQKRGGRGVSVNAEPNDPIDIITMGKARDWVLFFTNSGKVFRTKMYNIRQYSRTSRGLPIVNFLNDLTAEDKITAILCLRNTKQKFNYLTFVTQNGMIKRTKIAEFDNINRNGKKAITLKENDQLVSVFVTTGQDSVFVANQSGKVIRVQEDKIRSMSRTGAGVKSIKLEDNDVVVGAVSSFKLTHITTVSSKGIFKKTSVDDYRISNRNTKGIKVMNLNDKTGKFKALIPARESDLIVIVSSDGNIIKTKVSSIPTLSRTATGVKAIRLDEGQEIKAITLEYRKNQQDFDDFEDEE</sequence>
<evidence type="ECO:0000256" key="2">
    <source>
        <dbReference type="ARBA" id="ARBA00008263"/>
    </source>
</evidence>
<dbReference type="EC" id="5.6.2.2" evidence="3"/>
<dbReference type="Pfam" id="PF03989">
    <property type="entry name" value="DNA_gyraseA_C"/>
    <property type="match status" value="6"/>
</dbReference>
<dbReference type="InterPro" id="IPR013757">
    <property type="entry name" value="Topo_IIA_A_a_sf"/>
</dbReference>
<dbReference type="EMBL" id="CP003021">
    <property type="protein sequence ID" value="AEM68414.1"/>
    <property type="molecule type" value="Genomic_DNA"/>
</dbReference>
<evidence type="ECO:0000256" key="3">
    <source>
        <dbReference type="ARBA" id="ARBA00012895"/>
    </source>
</evidence>
<dbReference type="FunFam" id="1.10.268.10:FF:000001">
    <property type="entry name" value="DNA gyrase subunit A"/>
    <property type="match status" value="1"/>
</dbReference>
<dbReference type="InterPro" id="IPR035516">
    <property type="entry name" value="Gyrase/topoIV_suA_C"/>
</dbReference>
<dbReference type="Proteomes" id="UP000008907">
    <property type="component" value="Chromosome"/>
</dbReference>
<dbReference type="RefSeq" id="WP_014034770.1">
    <property type="nucleotide sequence ID" value="NC_015946.1"/>
</dbReference>